<name>A0A8J6NN49_9CHLR</name>
<evidence type="ECO:0000313" key="3">
    <source>
        <dbReference type="EMBL" id="MBC8335941.1"/>
    </source>
</evidence>
<protein>
    <submittedName>
        <fullName evidence="3">Uncharacterized protein</fullName>
    </submittedName>
</protein>
<evidence type="ECO:0000256" key="2">
    <source>
        <dbReference type="SAM" id="SignalP"/>
    </source>
</evidence>
<evidence type="ECO:0000313" key="4">
    <source>
        <dbReference type="Proteomes" id="UP000614469"/>
    </source>
</evidence>
<dbReference type="AlphaFoldDB" id="A0A8J6NN49"/>
<sequence>MNLKKIFLVQIMFTMLLSLIQIAPAHADAGDCFYTPPDTVTCTTGGGGSNGEGGEGGNGGSGGEETEPCTEVAIADFSNVLIPASYFSFGGSPAPAGSCIPASGVVDACSGNILSAYNAGLPTDCPTEYSPPPNPCTTELIVTPGGVICGTSWDWHLTASVRLPVISLDARPYPATLVRWEDTAIRLGALPTNAGTGRLAYAPLGGGSPGNPAPGDWRDIRLTLTFRPVKSIASVSLPHIGEFDLPLAGSTGNPMLFHWDLPSHPEAGGGPLAGNVGLDELPADFPLFEGTARAPYRLYWDLRYLEWGSRCVEDYGSGGLNCHRDAYGNFTGHREWDWEGRSSGGEIPPSAVRGLPASMMADLDHNGAPDAYWDRRVEIRRMDNANRIDNPLWARSYSWGSIFYWGVREGQGQIGWQE</sequence>
<feature type="signal peptide" evidence="2">
    <location>
        <begin position="1"/>
        <end position="27"/>
    </location>
</feature>
<evidence type="ECO:0000256" key="1">
    <source>
        <dbReference type="SAM" id="MobiDB-lite"/>
    </source>
</evidence>
<comment type="caution">
    <text evidence="3">The sequence shown here is derived from an EMBL/GenBank/DDBJ whole genome shotgun (WGS) entry which is preliminary data.</text>
</comment>
<feature type="chain" id="PRO_5035273302" evidence="2">
    <location>
        <begin position="28"/>
        <end position="418"/>
    </location>
</feature>
<proteinExistence type="predicted"/>
<organism evidence="3 4">
    <name type="scientific">Candidatus Desulfolinea nitratireducens</name>
    <dbReference type="NCBI Taxonomy" id="2841698"/>
    <lineage>
        <taxon>Bacteria</taxon>
        <taxon>Bacillati</taxon>
        <taxon>Chloroflexota</taxon>
        <taxon>Anaerolineae</taxon>
        <taxon>Anaerolineales</taxon>
        <taxon>Anaerolineales incertae sedis</taxon>
        <taxon>Candidatus Desulfolinea</taxon>
    </lineage>
</organism>
<feature type="region of interest" description="Disordered" evidence="1">
    <location>
        <begin position="44"/>
        <end position="67"/>
    </location>
</feature>
<dbReference type="EMBL" id="JACNJN010000131">
    <property type="protein sequence ID" value="MBC8335941.1"/>
    <property type="molecule type" value="Genomic_DNA"/>
</dbReference>
<feature type="compositionally biased region" description="Gly residues" evidence="1">
    <location>
        <begin position="44"/>
        <end position="63"/>
    </location>
</feature>
<accession>A0A8J6NN49</accession>
<dbReference type="Proteomes" id="UP000614469">
    <property type="component" value="Unassembled WGS sequence"/>
</dbReference>
<keyword evidence="2" id="KW-0732">Signal</keyword>
<gene>
    <name evidence="3" type="ORF">H8E29_11795</name>
</gene>
<reference evidence="3 4" key="1">
    <citation type="submission" date="2020-08" db="EMBL/GenBank/DDBJ databases">
        <title>Bridging the membrane lipid divide: bacteria of the FCB group superphylum have the potential to synthesize archaeal ether lipids.</title>
        <authorList>
            <person name="Villanueva L."/>
            <person name="Von Meijenfeldt F.A.B."/>
            <person name="Westbye A.B."/>
            <person name="Yadav S."/>
            <person name="Hopmans E.C."/>
            <person name="Dutilh B.E."/>
            <person name="Sinninghe Damste J.S."/>
        </authorList>
    </citation>
    <scope>NUCLEOTIDE SEQUENCE [LARGE SCALE GENOMIC DNA]</scope>
    <source>
        <strain evidence="3">NIOZ-UU36</strain>
    </source>
</reference>